<dbReference type="SUPFAM" id="SSF57997">
    <property type="entry name" value="Tropomyosin"/>
    <property type="match status" value="1"/>
</dbReference>
<name>A0AAE3KZQ0_9FIRM</name>
<accession>A0AAE3KZQ0</accession>
<proteinExistence type="predicted"/>
<feature type="coiled-coil region" evidence="1">
    <location>
        <begin position="6"/>
        <end position="68"/>
    </location>
</feature>
<sequence>MDKETKEFLENLMNQMNSKFDKMEDSFQGLEDKFQGLENRFQGLDNKFQRLEDRFQGTENELKIFRKEANNRFDHLESGQRQIKALVEDMDPKNANRHLELKESIEDLRKNLTNVEIITSSNWNEIARLKKI</sequence>
<dbReference type="RefSeq" id="WP_257530826.1">
    <property type="nucleotide sequence ID" value="NZ_JANKAS010000006.1"/>
</dbReference>
<protein>
    <recommendedName>
        <fullName evidence="4">Chromosome partition protein Smc</fullName>
    </recommendedName>
</protein>
<organism evidence="2 3">
    <name type="scientific">Irregularibacter muris</name>
    <dbReference type="NCBI Taxonomy" id="1796619"/>
    <lineage>
        <taxon>Bacteria</taxon>
        <taxon>Bacillati</taxon>
        <taxon>Bacillota</taxon>
        <taxon>Clostridia</taxon>
        <taxon>Eubacteriales</taxon>
        <taxon>Eubacteriaceae</taxon>
        <taxon>Irregularibacter</taxon>
    </lineage>
</organism>
<evidence type="ECO:0008006" key="4">
    <source>
        <dbReference type="Google" id="ProtNLM"/>
    </source>
</evidence>
<keyword evidence="1" id="KW-0175">Coiled coil</keyword>
<dbReference type="EMBL" id="JANKAS010000006">
    <property type="protein sequence ID" value="MCR1898966.1"/>
    <property type="molecule type" value="Genomic_DNA"/>
</dbReference>
<evidence type="ECO:0000256" key="1">
    <source>
        <dbReference type="SAM" id="Coils"/>
    </source>
</evidence>
<comment type="caution">
    <text evidence="2">The sequence shown here is derived from an EMBL/GenBank/DDBJ whole genome shotgun (WGS) entry which is preliminary data.</text>
</comment>
<evidence type="ECO:0000313" key="3">
    <source>
        <dbReference type="Proteomes" id="UP001205748"/>
    </source>
</evidence>
<dbReference type="AlphaFoldDB" id="A0AAE3KZQ0"/>
<reference evidence="2" key="1">
    <citation type="submission" date="2022-07" db="EMBL/GenBank/DDBJ databases">
        <title>Enhanced cultured diversity of the mouse gut microbiota enables custom-made synthetic communities.</title>
        <authorList>
            <person name="Afrizal A."/>
        </authorList>
    </citation>
    <scope>NUCLEOTIDE SEQUENCE</scope>
    <source>
        <strain evidence="2">DSM 28593</strain>
    </source>
</reference>
<gene>
    <name evidence="2" type="ORF">NSA47_08210</name>
</gene>
<keyword evidence="3" id="KW-1185">Reference proteome</keyword>
<dbReference type="Gene3D" id="1.20.5.190">
    <property type="match status" value="1"/>
</dbReference>
<dbReference type="Proteomes" id="UP001205748">
    <property type="component" value="Unassembled WGS sequence"/>
</dbReference>
<evidence type="ECO:0000313" key="2">
    <source>
        <dbReference type="EMBL" id="MCR1898966.1"/>
    </source>
</evidence>